<dbReference type="Pfam" id="PF04020">
    <property type="entry name" value="Phage_holin_4_2"/>
    <property type="match status" value="1"/>
</dbReference>
<proteinExistence type="predicted"/>
<dbReference type="InterPro" id="IPR007165">
    <property type="entry name" value="Phage_holin_4_2"/>
</dbReference>
<dbReference type="Proteomes" id="UP000334019">
    <property type="component" value="Chromosome"/>
</dbReference>
<evidence type="ECO:0000256" key="1">
    <source>
        <dbReference type="SAM" id="MobiDB-lite"/>
    </source>
</evidence>
<keyword evidence="2" id="KW-1133">Transmembrane helix</keyword>
<feature type="region of interest" description="Disordered" evidence="1">
    <location>
        <begin position="1"/>
        <end position="24"/>
    </location>
</feature>
<evidence type="ECO:0000256" key="2">
    <source>
        <dbReference type="SAM" id="Phobius"/>
    </source>
</evidence>
<organism evidence="3 4">
    <name type="scientific">Actinomarinicola tropica</name>
    <dbReference type="NCBI Taxonomy" id="2789776"/>
    <lineage>
        <taxon>Bacteria</taxon>
        <taxon>Bacillati</taxon>
        <taxon>Actinomycetota</taxon>
        <taxon>Acidimicrobiia</taxon>
        <taxon>Acidimicrobiales</taxon>
        <taxon>Iamiaceae</taxon>
        <taxon>Actinomarinicola</taxon>
    </lineage>
</organism>
<feature type="transmembrane region" description="Helical" evidence="2">
    <location>
        <begin position="106"/>
        <end position="124"/>
    </location>
</feature>
<feature type="transmembrane region" description="Helical" evidence="2">
    <location>
        <begin position="76"/>
        <end position="94"/>
    </location>
</feature>
<dbReference type="PANTHER" id="PTHR37309">
    <property type="entry name" value="SLR0284 PROTEIN"/>
    <property type="match status" value="1"/>
</dbReference>
<feature type="transmembrane region" description="Helical" evidence="2">
    <location>
        <begin position="163"/>
        <end position="184"/>
    </location>
</feature>
<dbReference type="KEGG" id="atq:GH723_07960"/>
<evidence type="ECO:0000313" key="4">
    <source>
        <dbReference type="Proteomes" id="UP000334019"/>
    </source>
</evidence>
<keyword evidence="2" id="KW-0472">Membrane</keyword>
<evidence type="ECO:0000313" key="3">
    <source>
        <dbReference type="EMBL" id="QGG95046.1"/>
    </source>
</evidence>
<accession>A0A5Q2RKU3</accession>
<sequence>MDEQHRVGRRVHERPEPLLGRGEAAGGPVVRRLRSVRAHVAHTPSIGPPAVRMRALYRRAHGRPDPDPGGADVRGVLVRWAVLTASIAVAARLIDAVHVDGGFWGHVWVAAILGLVNAVVRPVLILLTLPITILTLGAFLLVVNALSLGLVDWLSSTLDIDGFSWTLLAALVISVVAWVLEAAIGRD</sequence>
<keyword evidence="2" id="KW-0812">Transmembrane</keyword>
<gene>
    <name evidence="3" type="ORF">GH723_07960</name>
</gene>
<keyword evidence="4" id="KW-1185">Reference proteome</keyword>
<evidence type="ECO:0008006" key="5">
    <source>
        <dbReference type="Google" id="ProtNLM"/>
    </source>
</evidence>
<name>A0A5Q2RKU3_9ACTN</name>
<protein>
    <recommendedName>
        <fullName evidence="5">Phage holin family protein</fullName>
    </recommendedName>
</protein>
<reference evidence="3 4" key="1">
    <citation type="submission" date="2019-11" db="EMBL/GenBank/DDBJ databases">
        <authorList>
            <person name="He Y."/>
        </authorList>
    </citation>
    <scope>NUCLEOTIDE SEQUENCE [LARGE SCALE GENOMIC DNA]</scope>
    <source>
        <strain evidence="3 4">SCSIO 58843</strain>
    </source>
</reference>
<dbReference type="EMBL" id="CP045851">
    <property type="protein sequence ID" value="QGG95046.1"/>
    <property type="molecule type" value="Genomic_DNA"/>
</dbReference>
<dbReference type="AlphaFoldDB" id="A0A5Q2RKU3"/>
<dbReference type="PANTHER" id="PTHR37309:SF1">
    <property type="entry name" value="SLR0284 PROTEIN"/>
    <property type="match status" value="1"/>
</dbReference>
<feature type="transmembrane region" description="Helical" evidence="2">
    <location>
        <begin position="131"/>
        <end position="151"/>
    </location>
</feature>